<accession>A0AA38INJ6</accession>
<dbReference type="EMBL" id="JALNTZ010000003">
    <property type="protein sequence ID" value="KAJ3658279.1"/>
    <property type="molecule type" value="Genomic_DNA"/>
</dbReference>
<protein>
    <submittedName>
        <fullName evidence="2">Uncharacterized protein</fullName>
    </submittedName>
</protein>
<evidence type="ECO:0000313" key="3">
    <source>
        <dbReference type="Proteomes" id="UP001168821"/>
    </source>
</evidence>
<name>A0AA38INJ6_9CUCU</name>
<keyword evidence="3" id="KW-1185">Reference proteome</keyword>
<organism evidence="2 3">
    <name type="scientific">Zophobas morio</name>
    <dbReference type="NCBI Taxonomy" id="2755281"/>
    <lineage>
        <taxon>Eukaryota</taxon>
        <taxon>Metazoa</taxon>
        <taxon>Ecdysozoa</taxon>
        <taxon>Arthropoda</taxon>
        <taxon>Hexapoda</taxon>
        <taxon>Insecta</taxon>
        <taxon>Pterygota</taxon>
        <taxon>Neoptera</taxon>
        <taxon>Endopterygota</taxon>
        <taxon>Coleoptera</taxon>
        <taxon>Polyphaga</taxon>
        <taxon>Cucujiformia</taxon>
        <taxon>Tenebrionidae</taxon>
        <taxon>Zophobas</taxon>
    </lineage>
</organism>
<reference evidence="2" key="1">
    <citation type="journal article" date="2023" name="G3 (Bethesda)">
        <title>Whole genome assemblies of Zophobas morio and Tenebrio molitor.</title>
        <authorList>
            <person name="Kaur S."/>
            <person name="Stinson S.A."/>
            <person name="diCenzo G.C."/>
        </authorList>
    </citation>
    <scope>NUCLEOTIDE SEQUENCE</scope>
    <source>
        <strain evidence="2">QUZm001</strain>
    </source>
</reference>
<sequence length="128" mass="14443">MVTIFNEIFGWTFVFMAGKTIAHILATCMGFLEKDAEVTNIEIRFSSFMITCLSIVNLTLVMCGTSVTTESSKTAFLCYKLQEHFPPKSDERLEILILAKQIIYGWQGEIPQPSNISFPLLNVNVKAR</sequence>
<feature type="transmembrane region" description="Helical" evidence="1">
    <location>
        <begin position="12"/>
        <end position="33"/>
    </location>
</feature>
<proteinExistence type="predicted"/>
<gene>
    <name evidence="2" type="ORF">Zmor_010029</name>
</gene>
<evidence type="ECO:0000313" key="2">
    <source>
        <dbReference type="EMBL" id="KAJ3658279.1"/>
    </source>
</evidence>
<feature type="transmembrane region" description="Helical" evidence="1">
    <location>
        <begin position="45"/>
        <end position="67"/>
    </location>
</feature>
<keyword evidence="1" id="KW-0812">Transmembrane</keyword>
<keyword evidence="1" id="KW-0472">Membrane</keyword>
<evidence type="ECO:0000256" key="1">
    <source>
        <dbReference type="SAM" id="Phobius"/>
    </source>
</evidence>
<comment type="caution">
    <text evidence="2">The sequence shown here is derived from an EMBL/GenBank/DDBJ whole genome shotgun (WGS) entry which is preliminary data.</text>
</comment>
<dbReference type="Proteomes" id="UP001168821">
    <property type="component" value="Unassembled WGS sequence"/>
</dbReference>
<dbReference type="AlphaFoldDB" id="A0AA38INJ6"/>
<keyword evidence="1" id="KW-1133">Transmembrane helix</keyword>